<organism evidence="3 4">
    <name type="scientific">Pristionchus fissidentatus</name>
    <dbReference type="NCBI Taxonomy" id="1538716"/>
    <lineage>
        <taxon>Eukaryota</taxon>
        <taxon>Metazoa</taxon>
        <taxon>Ecdysozoa</taxon>
        <taxon>Nematoda</taxon>
        <taxon>Chromadorea</taxon>
        <taxon>Rhabditida</taxon>
        <taxon>Rhabditina</taxon>
        <taxon>Diplogasteromorpha</taxon>
        <taxon>Diplogasteroidea</taxon>
        <taxon>Neodiplogasteridae</taxon>
        <taxon>Pristionchus</taxon>
    </lineage>
</organism>
<dbReference type="AlphaFoldDB" id="A0AAV5WCZ9"/>
<feature type="non-terminal residue" evidence="3">
    <location>
        <position position="1"/>
    </location>
</feature>
<reference evidence="3" key="1">
    <citation type="submission" date="2023-10" db="EMBL/GenBank/DDBJ databases">
        <title>Genome assembly of Pristionchus species.</title>
        <authorList>
            <person name="Yoshida K."/>
            <person name="Sommer R.J."/>
        </authorList>
    </citation>
    <scope>NUCLEOTIDE SEQUENCE</scope>
    <source>
        <strain evidence="3">RS5133</strain>
    </source>
</reference>
<proteinExistence type="predicted"/>
<name>A0AAV5WCZ9_9BILA</name>
<feature type="transmembrane region" description="Helical" evidence="1">
    <location>
        <begin position="35"/>
        <end position="56"/>
    </location>
</feature>
<dbReference type="PANTHER" id="PTHR36940">
    <property type="entry name" value="PROTEIN CBG20338"/>
    <property type="match status" value="1"/>
</dbReference>
<feature type="transmembrane region" description="Helical" evidence="1">
    <location>
        <begin position="113"/>
        <end position="134"/>
    </location>
</feature>
<feature type="non-terminal residue" evidence="3">
    <location>
        <position position="143"/>
    </location>
</feature>
<dbReference type="InterPro" id="IPR055514">
    <property type="entry name" value="DUF7087"/>
</dbReference>
<dbReference type="PANTHER" id="PTHR36940:SF1">
    <property type="entry name" value="DUF3278 DOMAIN-CONTAINING PROTEIN"/>
    <property type="match status" value="1"/>
</dbReference>
<sequence length="143" mass="16452">QLRYDFPLICNYGRFSQLISLILQTYVIYSEWDRIGSGLFLPLLVIFGVHGFNSFIRWRDSIDGRFDVKQLLGCSSNNLRAQYALAVLTGPVCSLLTWWFMYPEGISMLNSTIYFLTTIVKVVCSCGILFLECFEVSKDKFKS</sequence>
<protein>
    <recommendedName>
        <fullName evidence="2">DUF7087 domain-containing protein</fullName>
    </recommendedName>
</protein>
<comment type="caution">
    <text evidence="3">The sequence shown here is derived from an EMBL/GenBank/DDBJ whole genome shotgun (WGS) entry which is preliminary data.</text>
</comment>
<feature type="transmembrane region" description="Helical" evidence="1">
    <location>
        <begin position="12"/>
        <end position="29"/>
    </location>
</feature>
<dbReference type="Proteomes" id="UP001432322">
    <property type="component" value="Unassembled WGS sequence"/>
</dbReference>
<dbReference type="EMBL" id="BTSY01000005">
    <property type="protein sequence ID" value="GMT29403.1"/>
    <property type="molecule type" value="Genomic_DNA"/>
</dbReference>
<evidence type="ECO:0000313" key="3">
    <source>
        <dbReference type="EMBL" id="GMT29403.1"/>
    </source>
</evidence>
<feature type="domain" description="DUF7087" evidence="2">
    <location>
        <begin position="4"/>
        <end position="136"/>
    </location>
</feature>
<gene>
    <name evidence="3" type="ORF">PFISCL1PPCAC_20700</name>
</gene>
<feature type="transmembrane region" description="Helical" evidence="1">
    <location>
        <begin position="83"/>
        <end position="101"/>
    </location>
</feature>
<keyword evidence="1" id="KW-1133">Transmembrane helix</keyword>
<keyword evidence="1" id="KW-0472">Membrane</keyword>
<dbReference type="Pfam" id="PF23346">
    <property type="entry name" value="DUF7087"/>
    <property type="match status" value="1"/>
</dbReference>
<evidence type="ECO:0000256" key="1">
    <source>
        <dbReference type="SAM" id="Phobius"/>
    </source>
</evidence>
<keyword evidence="1" id="KW-0812">Transmembrane</keyword>
<accession>A0AAV5WCZ9</accession>
<evidence type="ECO:0000259" key="2">
    <source>
        <dbReference type="Pfam" id="PF23346"/>
    </source>
</evidence>
<evidence type="ECO:0000313" key="4">
    <source>
        <dbReference type="Proteomes" id="UP001432322"/>
    </source>
</evidence>
<keyword evidence="4" id="KW-1185">Reference proteome</keyword>